<dbReference type="GO" id="GO:0006412">
    <property type="term" value="P:translation"/>
    <property type="evidence" value="ECO:0007669"/>
    <property type="project" value="InterPro"/>
</dbReference>
<dbReference type="CDD" id="cd00387">
    <property type="entry name" value="Ribosomal_L7_L12"/>
    <property type="match status" value="1"/>
</dbReference>
<dbReference type="FunFam" id="3.30.1390.10:FF:000001">
    <property type="entry name" value="50S ribosomal protein L7/L12"/>
    <property type="match status" value="1"/>
</dbReference>
<evidence type="ECO:0000256" key="4">
    <source>
        <dbReference type="ARBA" id="ARBA00035505"/>
    </source>
</evidence>
<dbReference type="SUPFAM" id="SSF48300">
    <property type="entry name" value="Ribosomal protein L7/12, oligomerisation (N-terminal) domain"/>
    <property type="match status" value="1"/>
</dbReference>
<dbReference type="Pfam" id="PF00542">
    <property type="entry name" value="Ribosomal_L12"/>
    <property type="match status" value="1"/>
</dbReference>
<sequence>MMRIEGVRALRQISSTYGFRQICPGYEGLRWLSASNAVVSDAGVVAPQTKGEGEPQSVSPKVERLLEEIVLLNMLEVKELSSGLKNRLGISDSMGGMGMGFSPAMMMMPGGGLPAGAPGGGGSTAAAEAEPVEEKTSFNIKLESFAPERKIEIIKEIRAITQLPLKEAKAVVDNAPKTVREGVSKEEAEQIRDKLTELGAKIVLE</sequence>
<keyword evidence="2" id="KW-0689">Ribosomal protein</keyword>
<organism evidence="7">
    <name type="scientific">Compsopogon caeruleus</name>
    <dbReference type="NCBI Taxonomy" id="31354"/>
    <lineage>
        <taxon>Eukaryota</taxon>
        <taxon>Rhodophyta</taxon>
        <taxon>Compsopogonophyceae</taxon>
        <taxon>Compsopogonales</taxon>
        <taxon>Compsopogonaceae</taxon>
        <taxon>Compsopogon</taxon>
    </lineage>
</organism>
<dbReference type="AlphaFoldDB" id="A0A7S1TE91"/>
<evidence type="ECO:0000256" key="3">
    <source>
        <dbReference type="ARBA" id="ARBA00023274"/>
    </source>
</evidence>
<dbReference type="GO" id="GO:0003735">
    <property type="term" value="F:structural constituent of ribosome"/>
    <property type="evidence" value="ECO:0007669"/>
    <property type="project" value="InterPro"/>
</dbReference>
<dbReference type="InterPro" id="IPR014719">
    <property type="entry name" value="Ribosomal_bL12_C/ClpS-like"/>
</dbReference>
<dbReference type="PANTHER" id="PTHR45987">
    <property type="entry name" value="39S RIBOSOMAL PROTEIN L12"/>
    <property type="match status" value="1"/>
</dbReference>
<feature type="region of interest" description="Disordered" evidence="5">
    <location>
        <begin position="113"/>
        <end position="132"/>
    </location>
</feature>
<protein>
    <recommendedName>
        <fullName evidence="4">50S ribosomal protein L12, chloroplastic</fullName>
    </recommendedName>
</protein>
<feature type="domain" description="Large ribosomal subunit protein bL12 C-terminal" evidence="6">
    <location>
        <begin position="138"/>
        <end position="204"/>
    </location>
</feature>
<comment type="similarity">
    <text evidence="1">Belongs to the bacterial ribosomal protein bL12 family.</text>
</comment>
<dbReference type="InterPro" id="IPR036235">
    <property type="entry name" value="Ribosomal_bL12_oligo_N_sf"/>
</dbReference>
<proteinExistence type="inferred from homology"/>
<gene>
    <name evidence="7" type="ORF">CCAE0312_LOCUS5444</name>
</gene>
<dbReference type="InterPro" id="IPR013823">
    <property type="entry name" value="Ribosomal_bL12_C"/>
</dbReference>
<dbReference type="Gene3D" id="1.20.5.710">
    <property type="entry name" value="Single helix bin"/>
    <property type="match status" value="1"/>
</dbReference>
<dbReference type="EMBL" id="HBGH01009784">
    <property type="protein sequence ID" value="CAD9233358.1"/>
    <property type="molecule type" value="Transcribed_RNA"/>
</dbReference>
<feature type="compositionally biased region" description="Gly residues" evidence="5">
    <location>
        <begin position="113"/>
        <end position="123"/>
    </location>
</feature>
<dbReference type="GO" id="GO:0005840">
    <property type="term" value="C:ribosome"/>
    <property type="evidence" value="ECO:0007669"/>
    <property type="project" value="UniProtKB-KW"/>
</dbReference>
<dbReference type="SUPFAM" id="SSF54736">
    <property type="entry name" value="ClpS-like"/>
    <property type="match status" value="1"/>
</dbReference>
<dbReference type="HAMAP" id="MF_00368">
    <property type="entry name" value="Ribosomal_bL12"/>
    <property type="match status" value="1"/>
</dbReference>
<evidence type="ECO:0000313" key="7">
    <source>
        <dbReference type="EMBL" id="CAD9233358.1"/>
    </source>
</evidence>
<evidence type="ECO:0000259" key="6">
    <source>
        <dbReference type="Pfam" id="PF00542"/>
    </source>
</evidence>
<name>A0A7S1TE91_9RHOD</name>
<dbReference type="NCBIfam" id="TIGR00855">
    <property type="entry name" value="L12"/>
    <property type="match status" value="1"/>
</dbReference>
<dbReference type="GO" id="GO:1990904">
    <property type="term" value="C:ribonucleoprotein complex"/>
    <property type="evidence" value="ECO:0007669"/>
    <property type="project" value="UniProtKB-KW"/>
</dbReference>
<accession>A0A7S1TE91</accession>
<evidence type="ECO:0000256" key="1">
    <source>
        <dbReference type="ARBA" id="ARBA00007197"/>
    </source>
</evidence>
<evidence type="ECO:0000256" key="2">
    <source>
        <dbReference type="ARBA" id="ARBA00022980"/>
    </source>
</evidence>
<dbReference type="PANTHER" id="PTHR45987:SF4">
    <property type="entry name" value="LARGE RIBOSOMAL SUBUNIT PROTEIN BL12M"/>
    <property type="match status" value="1"/>
</dbReference>
<keyword evidence="3" id="KW-0687">Ribonucleoprotein</keyword>
<dbReference type="GO" id="GO:0003729">
    <property type="term" value="F:mRNA binding"/>
    <property type="evidence" value="ECO:0007669"/>
    <property type="project" value="TreeGrafter"/>
</dbReference>
<dbReference type="Gene3D" id="3.30.1390.10">
    <property type="match status" value="1"/>
</dbReference>
<evidence type="ECO:0000256" key="5">
    <source>
        <dbReference type="SAM" id="MobiDB-lite"/>
    </source>
</evidence>
<reference evidence="7" key="1">
    <citation type="submission" date="2021-01" db="EMBL/GenBank/DDBJ databases">
        <authorList>
            <person name="Corre E."/>
            <person name="Pelletier E."/>
            <person name="Niang G."/>
            <person name="Scheremetjew M."/>
            <person name="Finn R."/>
            <person name="Kale V."/>
            <person name="Holt S."/>
            <person name="Cochrane G."/>
            <person name="Meng A."/>
            <person name="Brown T."/>
            <person name="Cohen L."/>
        </authorList>
    </citation>
    <scope>NUCLEOTIDE SEQUENCE</scope>
    <source>
        <strain evidence="7">SAG 36.94</strain>
    </source>
</reference>
<dbReference type="InterPro" id="IPR000206">
    <property type="entry name" value="Ribosomal_bL12"/>
</dbReference>